<dbReference type="PANTHER" id="PTHR12661:SF5">
    <property type="entry name" value="SUPPRESSOR OF SWI4 1 HOMOLOG"/>
    <property type="match status" value="1"/>
</dbReference>
<dbReference type="GO" id="GO:0030687">
    <property type="term" value="C:preribosome, large subunit precursor"/>
    <property type="evidence" value="ECO:0007669"/>
    <property type="project" value="TreeGrafter"/>
</dbReference>
<dbReference type="GO" id="GO:0006364">
    <property type="term" value="P:rRNA processing"/>
    <property type="evidence" value="ECO:0007669"/>
    <property type="project" value="InterPro"/>
</dbReference>
<dbReference type="InterPro" id="IPR007109">
    <property type="entry name" value="Brix"/>
</dbReference>
<feature type="region of interest" description="Disordered" evidence="1">
    <location>
        <begin position="296"/>
        <end position="320"/>
    </location>
</feature>
<dbReference type="InterPro" id="IPR045112">
    <property type="entry name" value="PPAN-like"/>
</dbReference>
<feature type="compositionally biased region" description="Basic residues" evidence="1">
    <location>
        <begin position="298"/>
        <end position="307"/>
    </location>
</feature>
<dbReference type="OMA" id="KDYTVMT"/>
<comment type="caution">
    <text evidence="3">The sequence shown here is derived from an EMBL/GenBank/DDBJ whole genome shotgun (WGS) entry which is preliminary data.</text>
</comment>
<protein>
    <recommendedName>
        <fullName evidence="2">Brix domain-containing protein</fullName>
    </recommendedName>
</protein>
<dbReference type="EMBL" id="NCSJ02000206">
    <property type="protein sequence ID" value="RFU27437.1"/>
    <property type="molecule type" value="Genomic_DNA"/>
</dbReference>
<keyword evidence="4" id="KW-1185">Reference proteome</keyword>
<dbReference type="PANTHER" id="PTHR12661">
    <property type="entry name" value="PETER PAN-RELATED"/>
    <property type="match status" value="1"/>
</dbReference>
<feature type="region of interest" description="Disordered" evidence="1">
    <location>
        <begin position="381"/>
        <end position="449"/>
    </location>
</feature>
<evidence type="ECO:0000256" key="1">
    <source>
        <dbReference type="SAM" id="MobiDB-lite"/>
    </source>
</evidence>
<accession>A0A3E2H2B0</accession>
<reference evidence="3 4" key="1">
    <citation type="submission" date="2018-05" db="EMBL/GenBank/DDBJ databases">
        <title>Draft genome sequence of Scytalidium lignicola DSM 105466, a ubiquitous saprotrophic fungus.</title>
        <authorList>
            <person name="Buettner E."/>
            <person name="Gebauer A.M."/>
            <person name="Hofrichter M."/>
            <person name="Liers C."/>
            <person name="Kellner H."/>
        </authorList>
    </citation>
    <scope>NUCLEOTIDE SEQUENCE [LARGE SCALE GENOMIC DNA]</scope>
    <source>
        <strain evidence="3 4">DSM 105466</strain>
    </source>
</reference>
<feature type="compositionally biased region" description="Basic residues" evidence="1">
    <location>
        <begin position="1"/>
        <end position="12"/>
    </location>
</feature>
<dbReference type="OrthoDB" id="10261452at2759"/>
<sequence length="449" mass="50110">MARRRTKKRTHVGAKDGSVGKASNANLVSRSPKSMIIRVGAGEVGPSVSQLVKDVRLMMEPDTAARLKERKSNRLRDYVTMAGPLGVSHLFLFSRSTSGNTNMRLALTPRGPTLHFHVEEYSLCKDVRKALRHPRGGGKEYLTAPLLVMNNFVSPSSESDSQNKVPKHLEALTTTIFQSLFPPISPQTTPLSSIRRVLLLNRELSKDDDGTYTINLRHYAITTKSAGLSRPLRRLNTAEKLASKNPKKGRKGMPNLGKLEDIADYMIGNDGAGYVTDATSGSEVDTDAEVEVVETRTKKVLSRRQREKPRDAGGSSGSQVERKAIKLVELGPRMKLRMTKVEEGVCSGKVMWHEYIHKSKGEIQEMEKMWEKRRQEKELRKKIQKENVERKRKAKGLGAKGDGGDDAEDEMDVDEWDSEGLEGDGELELNEVMEDKGEWEDEEQEIAAG</sequence>
<evidence type="ECO:0000313" key="4">
    <source>
        <dbReference type="Proteomes" id="UP000258309"/>
    </source>
</evidence>
<organism evidence="3 4">
    <name type="scientific">Scytalidium lignicola</name>
    <name type="common">Hyphomycete</name>
    <dbReference type="NCBI Taxonomy" id="5539"/>
    <lineage>
        <taxon>Eukaryota</taxon>
        <taxon>Fungi</taxon>
        <taxon>Dikarya</taxon>
        <taxon>Ascomycota</taxon>
        <taxon>Pezizomycotina</taxon>
        <taxon>Leotiomycetes</taxon>
        <taxon>Leotiomycetes incertae sedis</taxon>
        <taxon>Scytalidium</taxon>
    </lineage>
</organism>
<dbReference type="STRING" id="5539.A0A3E2H2B0"/>
<feature type="region of interest" description="Disordered" evidence="1">
    <location>
        <begin position="1"/>
        <end position="25"/>
    </location>
</feature>
<feature type="non-terminal residue" evidence="3">
    <location>
        <position position="1"/>
    </location>
</feature>
<feature type="non-terminal residue" evidence="3">
    <location>
        <position position="449"/>
    </location>
</feature>
<name>A0A3E2H2B0_SCYLI</name>
<dbReference type="PROSITE" id="PS50833">
    <property type="entry name" value="BRIX"/>
    <property type="match status" value="1"/>
</dbReference>
<feature type="compositionally biased region" description="Acidic residues" evidence="1">
    <location>
        <begin position="404"/>
        <end position="449"/>
    </location>
</feature>
<dbReference type="SMART" id="SM00879">
    <property type="entry name" value="Brix"/>
    <property type="match status" value="1"/>
</dbReference>
<proteinExistence type="predicted"/>
<dbReference type="AlphaFoldDB" id="A0A3E2H2B0"/>
<evidence type="ECO:0000313" key="3">
    <source>
        <dbReference type="EMBL" id="RFU27437.1"/>
    </source>
</evidence>
<dbReference type="GO" id="GO:0000027">
    <property type="term" value="P:ribosomal large subunit assembly"/>
    <property type="evidence" value="ECO:0007669"/>
    <property type="project" value="TreeGrafter"/>
</dbReference>
<dbReference type="GO" id="GO:0019843">
    <property type="term" value="F:rRNA binding"/>
    <property type="evidence" value="ECO:0007669"/>
    <property type="project" value="InterPro"/>
</dbReference>
<evidence type="ECO:0000259" key="2">
    <source>
        <dbReference type="PROSITE" id="PS50833"/>
    </source>
</evidence>
<gene>
    <name evidence="3" type="ORF">B7463_g8905</name>
</gene>
<feature type="domain" description="Brix" evidence="2">
    <location>
        <begin position="34"/>
        <end position="347"/>
    </location>
</feature>
<dbReference type="Proteomes" id="UP000258309">
    <property type="component" value="Unassembled WGS sequence"/>
</dbReference>
<dbReference type="Pfam" id="PF04427">
    <property type="entry name" value="Brix"/>
    <property type="match status" value="1"/>
</dbReference>